<name>A0A2G9RHN9_AQUCT</name>
<accession>A0A2G9RHN9</accession>
<dbReference type="GO" id="GO:0005525">
    <property type="term" value="F:GTP binding"/>
    <property type="evidence" value="ECO:0007669"/>
    <property type="project" value="UniProtKB-KW"/>
</dbReference>
<dbReference type="Proteomes" id="UP000228934">
    <property type="component" value="Unassembled WGS sequence"/>
</dbReference>
<dbReference type="CDD" id="cd01851">
    <property type="entry name" value="GBP"/>
    <property type="match status" value="1"/>
</dbReference>
<dbReference type="SUPFAM" id="SSF52540">
    <property type="entry name" value="P-loop containing nucleoside triphosphate hydrolases"/>
    <property type="match status" value="1"/>
</dbReference>
<feature type="non-terminal residue" evidence="6">
    <location>
        <position position="356"/>
    </location>
</feature>
<evidence type="ECO:0000256" key="2">
    <source>
        <dbReference type="ARBA" id="ARBA00022801"/>
    </source>
</evidence>
<sequence length="356" mass="40475">MDKPICLIENRVERGSAQLVVNPQAINILSKIHQPVVVVSIVGLYRTGKSYLMNRLAGAQKGFSLGSTIQSETKGIWMWCVPHPIYKDHILVLLDTEGLGDVEKGDKKYDSKIFTIAVLLSSALVYNSRGTINQDALDKLKYPFITGELTELIKVRTGGDIQDEEANFSTYFPSFIWAVRDFSLELKIDGKMISEDGYLENALKLKTPEKSSEDKEYNELRNRLRMYFGKRKCFVFPVPTDSRKQLRELEQLTDDRLNEDFVSQSTLFCDYIYKNAEVKTVDITVKVTGHRLGELAKLYTEALNSSNVVCLEKVVVSLAEKENRIAIQEATMLYENRMKTIVLPTETLNQFLDLST</sequence>
<evidence type="ECO:0000313" key="7">
    <source>
        <dbReference type="Proteomes" id="UP000228934"/>
    </source>
</evidence>
<dbReference type="PANTHER" id="PTHR10751">
    <property type="entry name" value="GUANYLATE BINDING PROTEIN"/>
    <property type="match status" value="1"/>
</dbReference>
<dbReference type="FunFam" id="3.40.50.300:FF:000422">
    <property type="entry name" value="Guanylate-binding protein 1"/>
    <property type="match status" value="1"/>
</dbReference>
<protein>
    <recommendedName>
        <fullName evidence="5">GB1/RHD3-type G domain-containing protein</fullName>
    </recommendedName>
</protein>
<dbReference type="Gene3D" id="3.40.50.300">
    <property type="entry name" value="P-loop containing nucleotide triphosphate hydrolases"/>
    <property type="match status" value="1"/>
</dbReference>
<comment type="similarity">
    <text evidence="4">Belongs to the TRAFAC class dynamin-like GTPase superfamily. GB1/RHD3 GTPase family.</text>
</comment>
<dbReference type="Pfam" id="PF02263">
    <property type="entry name" value="GBP"/>
    <property type="match status" value="1"/>
</dbReference>
<dbReference type="SUPFAM" id="SSF48340">
    <property type="entry name" value="Interferon-induced guanylate-binding protein 1 (GBP1), C-terminal domain"/>
    <property type="match status" value="1"/>
</dbReference>
<dbReference type="InterPro" id="IPR036543">
    <property type="entry name" value="Guanylate-bd_C_sf"/>
</dbReference>
<keyword evidence="3" id="KW-0342">GTP-binding</keyword>
<dbReference type="InterPro" id="IPR027417">
    <property type="entry name" value="P-loop_NTPase"/>
</dbReference>
<dbReference type="AlphaFoldDB" id="A0A2G9RHN9"/>
<dbReference type="EMBL" id="KV938566">
    <property type="protein sequence ID" value="PIO27409.1"/>
    <property type="molecule type" value="Genomic_DNA"/>
</dbReference>
<evidence type="ECO:0000259" key="5">
    <source>
        <dbReference type="PROSITE" id="PS51715"/>
    </source>
</evidence>
<evidence type="ECO:0000256" key="4">
    <source>
        <dbReference type="PROSITE-ProRule" id="PRU01052"/>
    </source>
</evidence>
<organism evidence="6 7">
    <name type="scientific">Aquarana catesbeiana</name>
    <name type="common">American bullfrog</name>
    <name type="synonym">Rana catesbeiana</name>
    <dbReference type="NCBI Taxonomy" id="8400"/>
    <lineage>
        <taxon>Eukaryota</taxon>
        <taxon>Metazoa</taxon>
        <taxon>Chordata</taxon>
        <taxon>Craniata</taxon>
        <taxon>Vertebrata</taxon>
        <taxon>Euteleostomi</taxon>
        <taxon>Amphibia</taxon>
        <taxon>Batrachia</taxon>
        <taxon>Anura</taxon>
        <taxon>Neobatrachia</taxon>
        <taxon>Ranoidea</taxon>
        <taxon>Ranidae</taxon>
        <taxon>Aquarana</taxon>
    </lineage>
</organism>
<keyword evidence="7" id="KW-1185">Reference proteome</keyword>
<gene>
    <name evidence="6" type="ORF">AB205_0118070</name>
</gene>
<feature type="domain" description="GB1/RHD3-type G" evidence="5">
    <location>
        <begin position="33"/>
        <end position="277"/>
    </location>
</feature>
<reference evidence="7" key="1">
    <citation type="journal article" date="2017" name="Nat. Commun.">
        <title>The North American bullfrog draft genome provides insight into hormonal regulation of long noncoding RNA.</title>
        <authorList>
            <person name="Hammond S.A."/>
            <person name="Warren R.L."/>
            <person name="Vandervalk B.P."/>
            <person name="Kucuk E."/>
            <person name="Khan H."/>
            <person name="Gibb E.A."/>
            <person name="Pandoh P."/>
            <person name="Kirk H."/>
            <person name="Zhao Y."/>
            <person name="Jones M."/>
            <person name="Mungall A.J."/>
            <person name="Coope R."/>
            <person name="Pleasance S."/>
            <person name="Moore R.A."/>
            <person name="Holt R.A."/>
            <person name="Round J.M."/>
            <person name="Ohora S."/>
            <person name="Walle B.V."/>
            <person name="Veldhoen N."/>
            <person name="Helbing C.C."/>
            <person name="Birol I."/>
        </authorList>
    </citation>
    <scope>NUCLEOTIDE SEQUENCE [LARGE SCALE GENOMIC DNA]</scope>
</reference>
<dbReference type="GO" id="GO:0003924">
    <property type="term" value="F:GTPase activity"/>
    <property type="evidence" value="ECO:0007669"/>
    <property type="project" value="InterPro"/>
</dbReference>
<evidence type="ECO:0000256" key="1">
    <source>
        <dbReference type="ARBA" id="ARBA00022741"/>
    </source>
</evidence>
<evidence type="ECO:0000313" key="6">
    <source>
        <dbReference type="EMBL" id="PIO27409.1"/>
    </source>
</evidence>
<dbReference type="OrthoDB" id="2135133at2759"/>
<keyword evidence="1" id="KW-0547">Nucleotide-binding</keyword>
<dbReference type="InterPro" id="IPR015894">
    <property type="entry name" value="Guanylate-bd_N"/>
</dbReference>
<keyword evidence="2" id="KW-0378">Hydrolase</keyword>
<dbReference type="Gene3D" id="1.20.1000.10">
    <property type="entry name" value="Guanylate-binding protein, C-terminal domain"/>
    <property type="match status" value="1"/>
</dbReference>
<dbReference type="PROSITE" id="PS51715">
    <property type="entry name" value="G_GB1_RHD3"/>
    <property type="match status" value="1"/>
</dbReference>
<evidence type="ECO:0000256" key="3">
    <source>
        <dbReference type="ARBA" id="ARBA00023134"/>
    </source>
</evidence>
<dbReference type="InterPro" id="IPR003191">
    <property type="entry name" value="Guanylate-bd/ATL_C"/>
</dbReference>
<dbReference type="InterPro" id="IPR030386">
    <property type="entry name" value="G_GB1_RHD3_dom"/>
</dbReference>
<dbReference type="Pfam" id="PF02841">
    <property type="entry name" value="GBP_C"/>
    <property type="match status" value="1"/>
</dbReference>
<proteinExistence type="inferred from homology"/>